<dbReference type="Proteomes" id="UP000503441">
    <property type="component" value="Chromosome"/>
</dbReference>
<accession>A0ABX6JXY3</accession>
<protein>
    <submittedName>
        <fullName evidence="2">Uncharacterized protein</fullName>
    </submittedName>
</protein>
<sequence>MDATFLTSIPWYAWIAIMGVVVFGITTIVGLSIGRNTELSKALAQNAEINQKLVDRLDSMDTRLASLESTLNDIPN</sequence>
<dbReference type="EMBL" id="CP049933">
    <property type="protein sequence ID" value="QIM17640.1"/>
    <property type="molecule type" value="Genomic_DNA"/>
</dbReference>
<keyword evidence="1" id="KW-0812">Transmembrane</keyword>
<name>A0ABX6JXY3_9MICO</name>
<gene>
    <name evidence="2" type="ORF">G7066_00990</name>
</gene>
<keyword evidence="1" id="KW-0472">Membrane</keyword>
<dbReference type="RefSeq" id="WP_166328374.1">
    <property type="nucleotide sequence ID" value="NZ_CP049933.1"/>
</dbReference>
<keyword evidence="3" id="KW-1185">Reference proteome</keyword>
<keyword evidence="1" id="KW-1133">Transmembrane helix</keyword>
<evidence type="ECO:0000313" key="3">
    <source>
        <dbReference type="Proteomes" id="UP000503441"/>
    </source>
</evidence>
<organism evidence="2 3">
    <name type="scientific">Leucobacter coleopterorum</name>
    <dbReference type="NCBI Taxonomy" id="2714933"/>
    <lineage>
        <taxon>Bacteria</taxon>
        <taxon>Bacillati</taxon>
        <taxon>Actinomycetota</taxon>
        <taxon>Actinomycetes</taxon>
        <taxon>Micrococcales</taxon>
        <taxon>Microbacteriaceae</taxon>
        <taxon>Leucobacter</taxon>
    </lineage>
</organism>
<feature type="transmembrane region" description="Helical" evidence="1">
    <location>
        <begin position="12"/>
        <end position="33"/>
    </location>
</feature>
<evidence type="ECO:0000313" key="2">
    <source>
        <dbReference type="EMBL" id="QIM17640.1"/>
    </source>
</evidence>
<proteinExistence type="predicted"/>
<reference evidence="2 3" key="1">
    <citation type="submission" date="2020-03" db="EMBL/GenBank/DDBJ databases">
        <title>Leucobacter sp. nov., isolated from beetles.</title>
        <authorList>
            <person name="Hyun D.-W."/>
            <person name="Bae J.-W."/>
        </authorList>
    </citation>
    <scope>NUCLEOTIDE SEQUENCE [LARGE SCALE GENOMIC DNA]</scope>
    <source>
        <strain evidence="2 3">HDW9A</strain>
    </source>
</reference>
<evidence type="ECO:0000256" key="1">
    <source>
        <dbReference type="SAM" id="Phobius"/>
    </source>
</evidence>